<organism evidence="1 2">
    <name type="scientific">Porphyromonas crevioricanis</name>
    <dbReference type="NCBI Taxonomy" id="393921"/>
    <lineage>
        <taxon>Bacteria</taxon>
        <taxon>Pseudomonadati</taxon>
        <taxon>Bacteroidota</taxon>
        <taxon>Bacteroidia</taxon>
        <taxon>Bacteroidales</taxon>
        <taxon>Porphyromonadaceae</taxon>
        <taxon>Porphyromonas</taxon>
    </lineage>
</organism>
<dbReference type="Proteomes" id="UP000249300">
    <property type="component" value="Chromosome 1"/>
</dbReference>
<dbReference type="InterPro" id="IPR011050">
    <property type="entry name" value="Pectin_lyase_fold/virulence"/>
</dbReference>
<proteinExistence type="predicted"/>
<gene>
    <name evidence="1" type="ORF">NCTC12858_00112</name>
</gene>
<protein>
    <recommendedName>
        <fullName evidence="3">Right handed beta helix domain-containing protein</fullName>
    </recommendedName>
</protein>
<accession>A0A0A2FP78</accession>
<reference evidence="1 2" key="1">
    <citation type="submission" date="2018-06" db="EMBL/GenBank/DDBJ databases">
        <authorList>
            <consortium name="Pathogen Informatics"/>
            <person name="Doyle S."/>
        </authorList>
    </citation>
    <scope>NUCLEOTIDE SEQUENCE [LARGE SCALE GENOMIC DNA]</scope>
    <source>
        <strain evidence="1 2">NCTC12858</strain>
    </source>
</reference>
<dbReference type="AlphaFoldDB" id="A0A0A2FP78"/>
<sequence>MINGTCRLARWVDIYENCGIYGSGSLAIDEKEGTGLLINKDATLRISHCRVDVRGRWGIAGKGKLIVENSTVGAEGSGGSISGLASFTLKDCYITEPAGAVWNEGQHAVCDASGNIIKGVVVIRPRTVDIEHIRPDTPIHRNIYNFEGVKINIPFDQLPSGVYIVDGKKVLKNRYGSHTTKDWGH</sequence>
<dbReference type="SUPFAM" id="SSF51126">
    <property type="entry name" value="Pectin lyase-like"/>
    <property type="match status" value="1"/>
</dbReference>
<evidence type="ECO:0000313" key="1">
    <source>
        <dbReference type="EMBL" id="SQH72301.1"/>
    </source>
</evidence>
<dbReference type="EMBL" id="LS483447">
    <property type="protein sequence ID" value="SQH72301.1"/>
    <property type="molecule type" value="Genomic_DNA"/>
</dbReference>
<dbReference type="KEGG" id="pcre:NCTC12858_00112"/>
<evidence type="ECO:0000313" key="2">
    <source>
        <dbReference type="Proteomes" id="UP000249300"/>
    </source>
</evidence>
<dbReference type="RefSeq" id="WP_036888029.1">
    <property type="nucleotide sequence ID" value="NZ_LS483447.1"/>
</dbReference>
<keyword evidence="2" id="KW-1185">Reference proteome</keyword>
<evidence type="ECO:0008006" key="3">
    <source>
        <dbReference type="Google" id="ProtNLM"/>
    </source>
</evidence>
<name>A0A0A2FP78_9PORP</name>